<keyword evidence="14" id="KW-1185">Reference proteome</keyword>
<dbReference type="GO" id="GO:0006261">
    <property type="term" value="P:DNA-templated DNA replication"/>
    <property type="evidence" value="ECO:0007669"/>
    <property type="project" value="TreeGrafter"/>
</dbReference>
<dbReference type="EMBL" id="CM035419">
    <property type="protein sequence ID" value="KAH7415282.1"/>
    <property type="molecule type" value="Genomic_DNA"/>
</dbReference>
<keyword evidence="3" id="KW-0150">Chloroplast</keyword>
<sequence>MCSCSKLLVLDVRNPSEEHAEIPGVEVPLIKELTPLKRSKDVQNSSCRTSPLLEGLSSDKQIESADHVQSASGGAERSTPVPEVQAQDKWYVRNTPEHSRRDGSLVPTNIFKTERIPKGAAFKGARSPQSAHYKLNTSTGLKSHAMNDFNMNVRNLDGLDDLEDTLQHVEDSMRNSAEPSQPESLQRYLDRLGTTRDQAQGNPYSIVDMAKGEELAVLHNWRNDGEQSHALQTDKLELDLHAWNLNDSERHIKGVAKKPSGTFFASKQERYTGDITKSPTMNTQYRQIRSQRSNSQIVSPLTLNLNADESKIFGQCGSQPYFSLEENPSYEVREKLVHSVFEREGCPRQERPRTSVNKASKSSSPCRPHRTQASKYSEPSQVQSPSFGFRPETLETEFFEYDVETLDQQPSMRRESKIGHKHFSQEYSYDQEQTLSKHSYSSLKYDGRRPFPNYKNWSGSSGKPTQLKSPYSNNSSKDVVEPLPLVTELEEYNGTDEYCETSVYGDYGTYSMGNHHRELEMTDRDESRGDTHEPGANNNSDQLQLSVRECKDLVLCESQPRSLSQKYRPKVFDELVGQPIVSQALSNALLKGRIAPAYLFQGSRGTGKTTAARIFSSALVCTSSERKRPCGECRECISVAKGMNPEVKEVDAASNNGIERVKMLLEETISMPVSRYRVFIIDECHVLSAETWNALLKILEEPPMNVVFILTTTDVDQLPRTALSRCQRFPFPKIKDSDIVERLKDLVSMESLSIDPEILQIIASRSDGSLRDAETTLDQVTLLGHEVNASTVHELVGCASDDRILSLLDAALMADTMNTVREARELVNSGMEPLSVMSRLAAVIADILAGGFNFTENQRKGFFSRQSFSEETLEQLRGAMKILAEAEKQVRVSNDRTTWLIAALLRLGPDRICTSSFAGTSAMQSPATHDDLGESGYNDFDLRSAESKTLYSHPQSFTDAAKSHEDSYKESENSHIEDRLGISYMGPTNEERFSTANLDIIWSRVVERCQSRPLQQFLFSSVKLTSISITEVDAMVSLEVSKPAEKSSCEQSQKSIALLFQSVLGFPVGIKVSLAPHSVMRAQGRSVQVSVSENDGGYYKHVHIDSKVVPHHSYYGKTQKGDPGNTGRTSSSNQPTIPSDSLHKQYYKAALENESHQSAQHRSSLAESRTEAKTSIGVAPGDINTEEHRIVSVKRGQGTDFFDATDMQENNRLRQSPCTASDSIQSLHNPDVYYVEEDKQGDINVLWPTSGRRQAKPSPYSHPSPDGVGSHIKVSRVFTKPHANQQKHFNVQSSHEASKQMVDFGDDLITQKKNKLKGAAGSLAKLFQGKLSK</sequence>
<feature type="region of interest" description="Disordered" evidence="11">
    <location>
        <begin position="1153"/>
        <end position="1180"/>
    </location>
</feature>
<evidence type="ECO:0000256" key="10">
    <source>
        <dbReference type="ARBA" id="ARBA00049244"/>
    </source>
</evidence>
<comment type="caution">
    <text evidence="13">The sequence shown here is derived from an EMBL/GenBank/DDBJ whole genome shotgun (WGS) entry which is preliminary data.</text>
</comment>
<dbReference type="InterPro" id="IPR012763">
    <property type="entry name" value="DNA_pol_III_sug/sutau_N"/>
</dbReference>
<comment type="catalytic activity">
    <reaction evidence="10">
        <text>DNA(n) + a 2'-deoxyribonucleoside 5'-triphosphate = DNA(n+1) + diphosphate</text>
        <dbReference type="Rhea" id="RHEA:22508"/>
        <dbReference type="Rhea" id="RHEA-COMP:17339"/>
        <dbReference type="Rhea" id="RHEA-COMP:17340"/>
        <dbReference type="ChEBI" id="CHEBI:33019"/>
        <dbReference type="ChEBI" id="CHEBI:61560"/>
        <dbReference type="ChEBI" id="CHEBI:173112"/>
        <dbReference type="EC" id="2.7.7.7"/>
    </reaction>
</comment>
<dbReference type="CDD" id="cd18137">
    <property type="entry name" value="HLD_clamp_pol_III_gamma_tau"/>
    <property type="match status" value="1"/>
</dbReference>
<keyword evidence="7" id="KW-0067">ATP-binding</keyword>
<feature type="region of interest" description="Disordered" evidence="11">
    <location>
        <begin position="344"/>
        <end position="387"/>
    </location>
</feature>
<keyword evidence="8" id="KW-0808">Transferase</keyword>
<dbReference type="GO" id="GO:0005663">
    <property type="term" value="C:DNA replication factor C complex"/>
    <property type="evidence" value="ECO:0007669"/>
    <property type="project" value="TreeGrafter"/>
</dbReference>
<evidence type="ECO:0000313" key="14">
    <source>
        <dbReference type="Proteomes" id="UP000825935"/>
    </source>
</evidence>
<evidence type="ECO:0000256" key="6">
    <source>
        <dbReference type="ARBA" id="ARBA00022833"/>
    </source>
</evidence>
<reference evidence="13" key="1">
    <citation type="submission" date="2021-08" db="EMBL/GenBank/DDBJ databases">
        <title>WGS assembly of Ceratopteris richardii.</title>
        <authorList>
            <person name="Marchant D.B."/>
            <person name="Chen G."/>
            <person name="Jenkins J."/>
            <person name="Shu S."/>
            <person name="Leebens-Mack J."/>
            <person name="Grimwood J."/>
            <person name="Schmutz J."/>
            <person name="Soltis P."/>
            <person name="Soltis D."/>
            <person name="Chen Z.-H."/>
        </authorList>
    </citation>
    <scope>NUCLEOTIDE SEQUENCE</scope>
    <source>
        <strain evidence="13">Whitten #5841</strain>
        <tissue evidence="13">Leaf</tissue>
    </source>
</reference>
<organism evidence="13 14">
    <name type="scientific">Ceratopteris richardii</name>
    <name type="common">Triangle waterfern</name>
    <dbReference type="NCBI Taxonomy" id="49495"/>
    <lineage>
        <taxon>Eukaryota</taxon>
        <taxon>Viridiplantae</taxon>
        <taxon>Streptophyta</taxon>
        <taxon>Embryophyta</taxon>
        <taxon>Tracheophyta</taxon>
        <taxon>Polypodiopsida</taxon>
        <taxon>Polypodiidae</taxon>
        <taxon>Polypodiales</taxon>
        <taxon>Pteridineae</taxon>
        <taxon>Pteridaceae</taxon>
        <taxon>Parkerioideae</taxon>
        <taxon>Ceratopteris</taxon>
    </lineage>
</organism>
<dbReference type="GO" id="GO:0006281">
    <property type="term" value="P:DNA repair"/>
    <property type="evidence" value="ECO:0007669"/>
    <property type="project" value="TreeGrafter"/>
</dbReference>
<keyword evidence="5" id="KW-0547">Nucleotide-binding</keyword>
<feature type="compositionally biased region" description="Polar residues" evidence="11">
    <location>
        <begin position="373"/>
        <end position="386"/>
    </location>
</feature>
<dbReference type="GO" id="GO:0003689">
    <property type="term" value="F:DNA clamp loader activity"/>
    <property type="evidence" value="ECO:0007669"/>
    <property type="project" value="TreeGrafter"/>
</dbReference>
<evidence type="ECO:0000256" key="8">
    <source>
        <dbReference type="ARBA" id="ARBA00022932"/>
    </source>
</evidence>
<dbReference type="GO" id="GO:0003677">
    <property type="term" value="F:DNA binding"/>
    <property type="evidence" value="ECO:0007669"/>
    <property type="project" value="InterPro"/>
</dbReference>
<dbReference type="InterPro" id="IPR027417">
    <property type="entry name" value="P-loop_NTPase"/>
</dbReference>
<dbReference type="FunFam" id="3.40.50.300:FF:000014">
    <property type="entry name" value="DNA polymerase III subunit gamma/tau"/>
    <property type="match status" value="1"/>
</dbReference>
<feature type="region of interest" description="Disordered" evidence="11">
    <location>
        <begin position="38"/>
        <end position="88"/>
    </location>
</feature>
<dbReference type="InterPro" id="IPR008921">
    <property type="entry name" value="DNA_pol3_clamp-load_cplx_C"/>
</dbReference>
<protein>
    <recommendedName>
        <fullName evidence="2">DNA-directed DNA polymerase</fullName>
        <ecNumber evidence="2">2.7.7.7</ecNumber>
    </recommendedName>
</protein>
<dbReference type="SMART" id="SM00382">
    <property type="entry name" value="AAA"/>
    <property type="match status" value="1"/>
</dbReference>
<dbReference type="FunFam" id="1.10.8.60:FF:000013">
    <property type="entry name" value="DNA polymerase III subunit gamma/tau"/>
    <property type="match status" value="1"/>
</dbReference>
<dbReference type="OrthoDB" id="1935750at2759"/>
<dbReference type="CDD" id="cd00009">
    <property type="entry name" value="AAA"/>
    <property type="match status" value="1"/>
</dbReference>
<feature type="compositionally biased region" description="Basic and acidic residues" evidence="11">
    <location>
        <begin position="344"/>
        <end position="353"/>
    </location>
</feature>
<evidence type="ECO:0000256" key="9">
    <source>
        <dbReference type="ARBA" id="ARBA00023054"/>
    </source>
</evidence>
<keyword evidence="9" id="KW-0175">Coiled coil</keyword>
<feature type="compositionally biased region" description="Polar residues" evidence="11">
    <location>
        <begin position="455"/>
        <end position="477"/>
    </location>
</feature>
<evidence type="ECO:0000256" key="2">
    <source>
        <dbReference type="ARBA" id="ARBA00012417"/>
    </source>
</evidence>
<dbReference type="InterPro" id="IPR045085">
    <property type="entry name" value="HLD_clamp_pol_III_gamma_tau"/>
</dbReference>
<comment type="similarity">
    <text evidence="1">Belongs to the DnaX/STICHEL family.</text>
</comment>
<dbReference type="PANTHER" id="PTHR11669:SF0">
    <property type="entry name" value="PROTEIN STICHEL-LIKE 2"/>
    <property type="match status" value="1"/>
</dbReference>
<feature type="compositionally biased region" description="Polar residues" evidence="11">
    <location>
        <begin position="354"/>
        <end position="366"/>
    </location>
</feature>
<evidence type="ECO:0000256" key="5">
    <source>
        <dbReference type="ARBA" id="ARBA00022741"/>
    </source>
</evidence>
<gene>
    <name evidence="13" type="ORF">KP509_14G036000</name>
</gene>
<evidence type="ECO:0000259" key="12">
    <source>
        <dbReference type="SMART" id="SM00382"/>
    </source>
</evidence>
<dbReference type="InterPro" id="IPR003593">
    <property type="entry name" value="AAA+_ATPase"/>
</dbReference>
<dbReference type="SUPFAM" id="SSF52540">
    <property type="entry name" value="P-loop containing nucleoside triphosphate hydrolases"/>
    <property type="match status" value="1"/>
</dbReference>
<feature type="compositionally biased region" description="Polar residues" evidence="11">
    <location>
        <begin position="1126"/>
        <end position="1139"/>
    </location>
</feature>
<keyword evidence="3" id="KW-0934">Plastid</keyword>
<name>A0A8T2TAZ3_CERRI</name>
<keyword evidence="8" id="KW-0239">DNA-directed DNA polymerase</keyword>
<feature type="compositionally biased region" description="Basic and acidic residues" evidence="11">
    <location>
        <begin position="521"/>
        <end position="533"/>
    </location>
</feature>
<feature type="compositionally biased region" description="Polar residues" evidence="11">
    <location>
        <begin position="1156"/>
        <end position="1167"/>
    </location>
</feature>
<feature type="region of interest" description="Disordered" evidence="11">
    <location>
        <begin position="1113"/>
        <end position="1140"/>
    </location>
</feature>
<dbReference type="GO" id="GO:0046872">
    <property type="term" value="F:metal ion binding"/>
    <property type="evidence" value="ECO:0007669"/>
    <property type="project" value="UniProtKB-KW"/>
</dbReference>
<dbReference type="SUPFAM" id="SSF48019">
    <property type="entry name" value="post-AAA+ oligomerization domain-like"/>
    <property type="match status" value="1"/>
</dbReference>
<keyword evidence="4" id="KW-0479">Metal-binding</keyword>
<feature type="domain" description="AAA+ ATPase" evidence="12">
    <location>
        <begin position="594"/>
        <end position="735"/>
    </location>
</feature>
<keyword evidence="8" id="KW-0548">Nucleotidyltransferase</keyword>
<dbReference type="Proteomes" id="UP000825935">
    <property type="component" value="Chromosome 14"/>
</dbReference>
<dbReference type="PANTHER" id="PTHR11669">
    <property type="entry name" value="REPLICATION FACTOR C / DNA POLYMERASE III GAMMA-TAU SUBUNIT"/>
    <property type="match status" value="1"/>
</dbReference>
<dbReference type="GO" id="GO:0003887">
    <property type="term" value="F:DNA-directed DNA polymerase activity"/>
    <property type="evidence" value="ECO:0007669"/>
    <property type="project" value="UniProtKB-KW"/>
</dbReference>
<keyword evidence="6" id="KW-0862">Zinc</keyword>
<accession>A0A8T2TAZ3</accession>
<evidence type="ECO:0000256" key="1">
    <source>
        <dbReference type="ARBA" id="ARBA00006360"/>
    </source>
</evidence>
<proteinExistence type="inferred from homology"/>
<dbReference type="EC" id="2.7.7.7" evidence="2"/>
<evidence type="ECO:0000256" key="11">
    <source>
        <dbReference type="SAM" id="MobiDB-lite"/>
    </source>
</evidence>
<dbReference type="Pfam" id="PF23007">
    <property type="entry name" value="DnaA_N-like_STI"/>
    <property type="match status" value="1"/>
</dbReference>
<dbReference type="InterPro" id="IPR050238">
    <property type="entry name" value="DNA_Rep/Repair_Clamp_Loader"/>
</dbReference>
<dbReference type="GO" id="GO:0009360">
    <property type="term" value="C:DNA polymerase III complex"/>
    <property type="evidence" value="ECO:0007669"/>
    <property type="project" value="InterPro"/>
</dbReference>
<dbReference type="Gene3D" id="1.10.8.60">
    <property type="match status" value="1"/>
</dbReference>
<feature type="region of interest" description="Disordered" evidence="11">
    <location>
        <begin position="454"/>
        <end position="478"/>
    </location>
</feature>
<dbReference type="NCBIfam" id="TIGR02397">
    <property type="entry name" value="dnaX_nterm"/>
    <property type="match status" value="1"/>
</dbReference>
<dbReference type="Pfam" id="PF13177">
    <property type="entry name" value="DNA_pol3_delta2"/>
    <property type="match status" value="1"/>
</dbReference>
<dbReference type="Gene3D" id="3.40.50.300">
    <property type="entry name" value="P-loop containing nucleotide triphosphate hydrolases"/>
    <property type="match status" value="1"/>
</dbReference>
<evidence type="ECO:0000256" key="4">
    <source>
        <dbReference type="ARBA" id="ARBA00022723"/>
    </source>
</evidence>
<feature type="region of interest" description="Disordered" evidence="11">
    <location>
        <begin position="521"/>
        <end position="540"/>
    </location>
</feature>
<evidence type="ECO:0000256" key="3">
    <source>
        <dbReference type="ARBA" id="ARBA00022528"/>
    </source>
</evidence>
<evidence type="ECO:0000313" key="13">
    <source>
        <dbReference type="EMBL" id="KAH7415282.1"/>
    </source>
</evidence>
<dbReference type="GO" id="GO:0005524">
    <property type="term" value="F:ATP binding"/>
    <property type="evidence" value="ECO:0007669"/>
    <property type="project" value="UniProtKB-KW"/>
</dbReference>
<evidence type="ECO:0000256" key="7">
    <source>
        <dbReference type="ARBA" id="ARBA00022840"/>
    </source>
</evidence>
<dbReference type="InterPro" id="IPR054506">
    <property type="entry name" value="DnaA_N-like_STI"/>
</dbReference>